<dbReference type="InterPro" id="IPR009057">
    <property type="entry name" value="Homeodomain-like_sf"/>
</dbReference>
<name>A0A6S7F451_9BURK</name>
<organism evidence="6 7">
    <name type="scientific">Achromobacter insolitus</name>
    <dbReference type="NCBI Taxonomy" id="217204"/>
    <lineage>
        <taxon>Bacteria</taxon>
        <taxon>Pseudomonadati</taxon>
        <taxon>Pseudomonadota</taxon>
        <taxon>Betaproteobacteria</taxon>
        <taxon>Burkholderiales</taxon>
        <taxon>Alcaligenaceae</taxon>
        <taxon>Achromobacter</taxon>
    </lineage>
</organism>
<accession>A0A6S7F451</accession>
<dbReference type="PRINTS" id="PR00455">
    <property type="entry name" value="HTHTETR"/>
</dbReference>
<dbReference type="Proteomes" id="UP000494183">
    <property type="component" value="Unassembled WGS sequence"/>
</dbReference>
<evidence type="ECO:0000313" key="7">
    <source>
        <dbReference type="Proteomes" id="UP000494183"/>
    </source>
</evidence>
<dbReference type="InterPro" id="IPR001647">
    <property type="entry name" value="HTH_TetR"/>
</dbReference>
<sequence>MIESSISAFIPMPTPSSRTDRSERLNALRRQLVLDAAQRVFERDGLEKTTIRAIAKEAGCTTGAIYPWFAGKETIYGALLEESLERLHAHLSEAATGGAGASAARNAINAFFGYYAERRTDFSLGMYLFQGLGPRGLGREMDERLNARLRQCIDLLGLALARTKSWEAAVIAVEQMNLFTYLMGLLLLLHTRRLKSLGQHAQALLDNYCLALEQR</sequence>
<dbReference type="Gene3D" id="1.10.357.10">
    <property type="entry name" value="Tetracycline Repressor, domain 2"/>
    <property type="match status" value="1"/>
</dbReference>
<evidence type="ECO:0000256" key="3">
    <source>
        <dbReference type="ARBA" id="ARBA00023163"/>
    </source>
</evidence>
<protein>
    <recommendedName>
        <fullName evidence="5">HTH tetR-type domain-containing protein</fullName>
    </recommendedName>
</protein>
<dbReference type="InterPro" id="IPR050109">
    <property type="entry name" value="HTH-type_TetR-like_transc_reg"/>
</dbReference>
<gene>
    <name evidence="6" type="ORF">LMG6000_03916</name>
</gene>
<dbReference type="Pfam" id="PF00440">
    <property type="entry name" value="TetR_N"/>
    <property type="match status" value="1"/>
</dbReference>
<evidence type="ECO:0000256" key="1">
    <source>
        <dbReference type="ARBA" id="ARBA00023015"/>
    </source>
</evidence>
<evidence type="ECO:0000259" key="5">
    <source>
        <dbReference type="PROSITE" id="PS50977"/>
    </source>
</evidence>
<evidence type="ECO:0000256" key="2">
    <source>
        <dbReference type="ARBA" id="ARBA00023125"/>
    </source>
</evidence>
<evidence type="ECO:0000313" key="6">
    <source>
        <dbReference type="EMBL" id="CAB3934679.1"/>
    </source>
</evidence>
<proteinExistence type="predicted"/>
<dbReference type="PANTHER" id="PTHR30055">
    <property type="entry name" value="HTH-TYPE TRANSCRIPTIONAL REGULATOR RUTR"/>
    <property type="match status" value="1"/>
</dbReference>
<feature type="domain" description="HTH tetR-type" evidence="5">
    <location>
        <begin position="27"/>
        <end position="87"/>
    </location>
</feature>
<reference evidence="6 7" key="1">
    <citation type="submission" date="2020-04" db="EMBL/GenBank/DDBJ databases">
        <authorList>
            <person name="De Canck E."/>
        </authorList>
    </citation>
    <scope>NUCLEOTIDE SEQUENCE [LARGE SCALE GENOMIC DNA]</scope>
    <source>
        <strain evidence="6 7">LMG 6000</strain>
    </source>
</reference>
<keyword evidence="3" id="KW-0804">Transcription</keyword>
<dbReference type="PANTHER" id="PTHR30055:SF234">
    <property type="entry name" value="HTH-TYPE TRANSCRIPTIONAL REGULATOR BETI"/>
    <property type="match status" value="1"/>
</dbReference>
<dbReference type="PROSITE" id="PS50977">
    <property type="entry name" value="HTH_TETR_2"/>
    <property type="match status" value="1"/>
</dbReference>
<keyword evidence="7" id="KW-1185">Reference proteome</keyword>
<dbReference type="SUPFAM" id="SSF46689">
    <property type="entry name" value="Homeodomain-like"/>
    <property type="match status" value="1"/>
</dbReference>
<dbReference type="GO" id="GO:0003700">
    <property type="term" value="F:DNA-binding transcription factor activity"/>
    <property type="evidence" value="ECO:0007669"/>
    <property type="project" value="TreeGrafter"/>
</dbReference>
<evidence type="ECO:0000256" key="4">
    <source>
        <dbReference type="PROSITE-ProRule" id="PRU00335"/>
    </source>
</evidence>
<dbReference type="AlphaFoldDB" id="A0A6S7F451"/>
<feature type="DNA-binding region" description="H-T-H motif" evidence="4">
    <location>
        <begin position="50"/>
        <end position="69"/>
    </location>
</feature>
<dbReference type="EMBL" id="CADILH010000006">
    <property type="protein sequence ID" value="CAB3934679.1"/>
    <property type="molecule type" value="Genomic_DNA"/>
</dbReference>
<dbReference type="GO" id="GO:0000976">
    <property type="term" value="F:transcription cis-regulatory region binding"/>
    <property type="evidence" value="ECO:0007669"/>
    <property type="project" value="TreeGrafter"/>
</dbReference>
<keyword evidence="2 4" id="KW-0238">DNA-binding</keyword>
<keyword evidence="1" id="KW-0805">Transcription regulation</keyword>